<protein>
    <recommendedName>
        <fullName evidence="4">Peptidase inhibitor family I36</fullName>
    </recommendedName>
</protein>
<sequence length="125" mass="13782">MAHRRVVAALGAALFGIAGSLTVAQPALAFPTCPYPYVCFYARAEENAPNNPIIGRFQSVTDGWQWLDGAYGADYVVNTRNDDVAHFHMTDGRTYCVENNSSRSFENDEPLRYVDGIRISSNANC</sequence>
<evidence type="ECO:0000313" key="2">
    <source>
        <dbReference type="EMBL" id="RKR89371.1"/>
    </source>
</evidence>
<dbReference type="EMBL" id="RBKT01000001">
    <property type="protein sequence ID" value="RKR89371.1"/>
    <property type="molecule type" value="Genomic_DNA"/>
</dbReference>
<evidence type="ECO:0000313" key="3">
    <source>
        <dbReference type="Proteomes" id="UP000277671"/>
    </source>
</evidence>
<evidence type="ECO:0008006" key="4">
    <source>
        <dbReference type="Google" id="ProtNLM"/>
    </source>
</evidence>
<feature type="signal peptide" evidence="1">
    <location>
        <begin position="1"/>
        <end position="29"/>
    </location>
</feature>
<dbReference type="OrthoDB" id="4302020at2"/>
<dbReference type="Proteomes" id="UP000277671">
    <property type="component" value="Unassembled WGS sequence"/>
</dbReference>
<proteinExistence type="predicted"/>
<name>A0A495JKL4_9ACTN</name>
<keyword evidence="1" id="KW-0732">Signal</keyword>
<reference evidence="2 3" key="1">
    <citation type="submission" date="2018-10" db="EMBL/GenBank/DDBJ databases">
        <title>Sequencing the genomes of 1000 actinobacteria strains.</title>
        <authorList>
            <person name="Klenk H.-P."/>
        </authorList>
    </citation>
    <scope>NUCLEOTIDE SEQUENCE [LARGE SCALE GENOMIC DNA]</scope>
    <source>
        <strain evidence="2 3">DSM 45175</strain>
    </source>
</reference>
<keyword evidence="3" id="KW-1185">Reference proteome</keyword>
<accession>A0A495JKL4</accession>
<feature type="chain" id="PRO_5019730829" description="Peptidase inhibitor family I36" evidence="1">
    <location>
        <begin position="30"/>
        <end position="125"/>
    </location>
</feature>
<organism evidence="2 3">
    <name type="scientific">Micromonospora pisi</name>
    <dbReference type="NCBI Taxonomy" id="589240"/>
    <lineage>
        <taxon>Bacteria</taxon>
        <taxon>Bacillati</taxon>
        <taxon>Actinomycetota</taxon>
        <taxon>Actinomycetes</taxon>
        <taxon>Micromonosporales</taxon>
        <taxon>Micromonosporaceae</taxon>
        <taxon>Micromonospora</taxon>
    </lineage>
</organism>
<dbReference type="RefSeq" id="WP_147457043.1">
    <property type="nucleotide sequence ID" value="NZ_RBKT01000001.1"/>
</dbReference>
<gene>
    <name evidence="2" type="ORF">BDK92_3715</name>
</gene>
<dbReference type="AlphaFoldDB" id="A0A495JKL4"/>
<comment type="caution">
    <text evidence="2">The sequence shown here is derived from an EMBL/GenBank/DDBJ whole genome shotgun (WGS) entry which is preliminary data.</text>
</comment>
<evidence type="ECO:0000256" key="1">
    <source>
        <dbReference type="SAM" id="SignalP"/>
    </source>
</evidence>